<proteinExistence type="predicted"/>
<reference evidence="7" key="1">
    <citation type="submission" date="2021-01" db="EMBL/GenBank/DDBJ databases">
        <authorList>
            <consortium name="Genoscope - CEA"/>
            <person name="William W."/>
        </authorList>
    </citation>
    <scope>NUCLEOTIDE SEQUENCE</scope>
</reference>
<keyword evidence="5" id="KW-0067">ATP-binding</keyword>
<evidence type="ECO:0000259" key="6">
    <source>
        <dbReference type="PROSITE" id="PS50011"/>
    </source>
</evidence>
<dbReference type="SMART" id="SM00220">
    <property type="entry name" value="S_TKc"/>
    <property type="match status" value="1"/>
</dbReference>
<evidence type="ECO:0000256" key="2">
    <source>
        <dbReference type="ARBA" id="ARBA00022679"/>
    </source>
</evidence>
<organism evidence="7 8">
    <name type="scientific">Paramecium sonneborni</name>
    <dbReference type="NCBI Taxonomy" id="65129"/>
    <lineage>
        <taxon>Eukaryota</taxon>
        <taxon>Sar</taxon>
        <taxon>Alveolata</taxon>
        <taxon>Ciliophora</taxon>
        <taxon>Intramacronucleata</taxon>
        <taxon>Oligohymenophorea</taxon>
        <taxon>Peniculida</taxon>
        <taxon>Parameciidae</taxon>
        <taxon>Paramecium</taxon>
    </lineage>
</organism>
<gene>
    <name evidence="7" type="ORF">PSON_ATCC_30995.1.T1140196</name>
</gene>
<dbReference type="InterPro" id="IPR008271">
    <property type="entry name" value="Ser/Thr_kinase_AS"/>
</dbReference>
<keyword evidence="1" id="KW-0723">Serine/threonine-protein kinase</keyword>
<protein>
    <recommendedName>
        <fullName evidence="6">Protein kinase domain-containing protein</fullName>
    </recommendedName>
</protein>
<keyword evidence="4" id="KW-0418">Kinase</keyword>
<name>A0A8S1QT41_9CILI</name>
<evidence type="ECO:0000313" key="7">
    <source>
        <dbReference type="EMBL" id="CAD8117730.1"/>
    </source>
</evidence>
<dbReference type="InterPro" id="IPR000719">
    <property type="entry name" value="Prot_kinase_dom"/>
</dbReference>
<dbReference type="PANTHER" id="PTHR11584:SF369">
    <property type="entry name" value="MITOGEN-ACTIVATED PROTEIN KINASE KINASE KINASE 19-RELATED"/>
    <property type="match status" value="1"/>
</dbReference>
<evidence type="ECO:0000256" key="3">
    <source>
        <dbReference type="ARBA" id="ARBA00022741"/>
    </source>
</evidence>
<evidence type="ECO:0000256" key="1">
    <source>
        <dbReference type="ARBA" id="ARBA00022527"/>
    </source>
</evidence>
<keyword evidence="8" id="KW-1185">Reference proteome</keyword>
<evidence type="ECO:0000256" key="4">
    <source>
        <dbReference type="ARBA" id="ARBA00022777"/>
    </source>
</evidence>
<accession>A0A8S1QT41</accession>
<evidence type="ECO:0000256" key="5">
    <source>
        <dbReference type="ARBA" id="ARBA00022840"/>
    </source>
</evidence>
<comment type="caution">
    <text evidence="7">The sequence shown here is derived from an EMBL/GenBank/DDBJ whole genome shotgun (WGS) entry which is preliminary data.</text>
</comment>
<feature type="domain" description="Protein kinase" evidence="6">
    <location>
        <begin position="1"/>
        <end position="171"/>
    </location>
</feature>
<dbReference type="Pfam" id="PF00069">
    <property type="entry name" value="Pkinase"/>
    <property type="match status" value="1"/>
</dbReference>
<keyword evidence="2" id="KW-0808">Transferase</keyword>
<dbReference type="PANTHER" id="PTHR11584">
    <property type="entry name" value="SERINE/THREONINE PROTEIN KINASE"/>
    <property type="match status" value="1"/>
</dbReference>
<dbReference type="GO" id="GO:0005524">
    <property type="term" value="F:ATP binding"/>
    <property type="evidence" value="ECO:0007669"/>
    <property type="project" value="UniProtKB-KW"/>
</dbReference>
<dbReference type="PROSITE" id="PS00108">
    <property type="entry name" value="PROTEIN_KINASE_ST"/>
    <property type="match status" value="1"/>
</dbReference>
<dbReference type="PROSITE" id="PS50011">
    <property type="entry name" value="PROTEIN_KINASE_DOM"/>
    <property type="match status" value="1"/>
</dbReference>
<dbReference type="GO" id="GO:0004674">
    <property type="term" value="F:protein serine/threonine kinase activity"/>
    <property type="evidence" value="ECO:0007669"/>
    <property type="project" value="UniProtKB-KW"/>
</dbReference>
<dbReference type="EMBL" id="CAJJDN010000114">
    <property type="protein sequence ID" value="CAD8117730.1"/>
    <property type="molecule type" value="Genomic_DNA"/>
</dbReference>
<keyword evidence="3" id="KW-0547">Nucleotide-binding</keyword>
<evidence type="ECO:0000313" key="8">
    <source>
        <dbReference type="Proteomes" id="UP000692954"/>
    </source>
</evidence>
<sequence>MLMQYIDGGELWLQIHNFGARAFPLCIYYITEILKAINSIHKQGIVHRDIKSENILLTQDKKIKFIDFGTAKDMNDLTIEGSGNGRKGKQIFKHFVGTPQFMAPECIRDKILIKNQIYILWECYFMIQFLESIHLMERVIIWCFNKHQRQNQNYLMMGGQTINSLEVSSKR</sequence>
<dbReference type="Proteomes" id="UP000692954">
    <property type="component" value="Unassembled WGS sequence"/>
</dbReference>
<dbReference type="OrthoDB" id="347657at2759"/>
<dbReference type="AlphaFoldDB" id="A0A8S1QT41"/>